<evidence type="ECO:0000313" key="6">
    <source>
        <dbReference type="Proteomes" id="UP001595699"/>
    </source>
</evidence>
<evidence type="ECO:0000256" key="3">
    <source>
        <dbReference type="ARBA" id="ARBA00023211"/>
    </source>
</evidence>
<dbReference type="Gene3D" id="3.40.800.10">
    <property type="entry name" value="Ureohydrolase domain"/>
    <property type="match status" value="1"/>
</dbReference>
<comment type="caution">
    <text evidence="5">The sequence shown here is derived from an EMBL/GenBank/DDBJ whole genome shotgun (WGS) entry which is preliminary data.</text>
</comment>
<keyword evidence="1" id="KW-0479">Metal-binding</keyword>
<keyword evidence="3" id="KW-0464">Manganese</keyword>
<dbReference type="PANTHER" id="PTHR43782">
    <property type="entry name" value="ARGINASE"/>
    <property type="match status" value="1"/>
</dbReference>
<dbReference type="PANTHER" id="PTHR43782:SF3">
    <property type="entry name" value="ARGINASE"/>
    <property type="match status" value="1"/>
</dbReference>
<evidence type="ECO:0000256" key="4">
    <source>
        <dbReference type="PROSITE-ProRule" id="PRU00742"/>
    </source>
</evidence>
<dbReference type="GO" id="GO:0016787">
    <property type="term" value="F:hydrolase activity"/>
    <property type="evidence" value="ECO:0007669"/>
    <property type="project" value="UniProtKB-KW"/>
</dbReference>
<reference evidence="6" key="1">
    <citation type="journal article" date="2019" name="Int. J. Syst. Evol. Microbiol.">
        <title>The Global Catalogue of Microorganisms (GCM) 10K type strain sequencing project: providing services to taxonomists for standard genome sequencing and annotation.</title>
        <authorList>
            <consortium name="The Broad Institute Genomics Platform"/>
            <consortium name="The Broad Institute Genome Sequencing Center for Infectious Disease"/>
            <person name="Wu L."/>
            <person name="Ma J."/>
        </authorList>
    </citation>
    <scope>NUCLEOTIDE SEQUENCE [LARGE SCALE GENOMIC DNA]</scope>
    <source>
        <strain evidence="6">CGMCC 4.7241</strain>
    </source>
</reference>
<dbReference type="Pfam" id="PF00491">
    <property type="entry name" value="Arginase"/>
    <property type="match status" value="1"/>
</dbReference>
<organism evidence="5 6">
    <name type="scientific">Tenggerimyces flavus</name>
    <dbReference type="NCBI Taxonomy" id="1708749"/>
    <lineage>
        <taxon>Bacteria</taxon>
        <taxon>Bacillati</taxon>
        <taxon>Actinomycetota</taxon>
        <taxon>Actinomycetes</taxon>
        <taxon>Propionibacteriales</taxon>
        <taxon>Nocardioidaceae</taxon>
        <taxon>Tenggerimyces</taxon>
    </lineage>
</organism>
<dbReference type="RefSeq" id="WP_307782451.1">
    <property type="nucleotide sequence ID" value="NZ_JAFBCM010000001.1"/>
</dbReference>
<evidence type="ECO:0000256" key="1">
    <source>
        <dbReference type="ARBA" id="ARBA00022723"/>
    </source>
</evidence>
<name>A0ABV7YDE5_9ACTN</name>
<keyword evidence="2 5" id="KW-0378">Hydrolase</keyword>
<dbReference type="Proteomes" id="UP001595699">
    <property type="component" value="Unassembled WGS sequence"/>
</dbReference>
<keyword evidence="6" id="KW-1185">Reference proteome</keyword>
<dbReference type="SUPFAM" id="SSF52768">
    <property type="entry name" value="Arginase/deacetylase"/>
    <property type="match status" value="1"/>
</dbReference>
<evidence type="ECO:0000313" key="5">
    <source>
        <dbReference type="EMBL" id="MFC3762657.1"/>
    </source>
</evidence>
<dbReference type="InterPro" id="IPR023696">
    <property type="entry name" value="Ureohydrolase_dom_sf"/>
</dbReference>
<dbReference type="PROSITE" id="PS51409">
    <property type="entry name" value="ARGINASE_2"/>
    <property type="match status" value="1"/>
</dbReference>
<dbReference type="CDD" id="cd09999">
    <property type="entry name" value="Arginase-like_1"/>
    <property type="match status" value="1"/>
</dbReference>
<evidence type="ECO:0000256" key="2">
    <source>
        <dbReference type="ARBA" id="ARBA00022801"/>
    </source>
</evidence>
<dbReference type="EC" id="3.5.3.-" evidence="5"/>
<gene>
    <name evidence="5" type="ORF">ACFOUW_17575</name>
</gene>
<proteinExistence type="inferred from homology"/>
<dbReference type="EMBL" id="JBHRZH010000015">
    <property type="protein sequence ID" value="MFC3762657.1"/>
    <property type="molecule type" value="Genomic_DNA"/>
</dbReference>
<comment type="similarity">
    <text evidence="4">Belongs to the arginase family.</text>
</comment>
<sequence length="301" mass="32526">MSKIPPKISVLDAPSNLGLRMPEPGVIPGCYKLAGAIRDNRLLDRLGAHDAGVVVPPRYNTYGWQLGDGIFHKHELPVYTTKLADRLTALFDDGDFVVLLGGDCSILFGPALALKRRGRYGLAYFDGSSDLRHVGIEEYVGATAGEGLAIVTGRGDDEITDLEGLEPYVRDSDIVVLGVRDNDFYLDELARLEIPVHTSPAIQAEGGTAVAAKVLERFEGLDGFWVHLDADVLDPSVMPAADAPDPGGLDYPELVEVLRPLFASERCVGVNFTIYDPDLDPDGLIGRRLTDTLVDALSVRS</sequence>
<protein>
    <submittedName>
        <fullName evidence="5">Arginase family protein</fullName>
        <ecNumber evidence="5">3.5.3.-</ecNumber>
    </submittedName>
</protein>
<accession>A0ABV7YDE5</accession>
<dbReference type="InterPro" id="IPR006035">
    <property type="entry name" value="Ureohydrolase"/>
</dbReference>
<dbReference type="PRINTS" id="PR00116">
    <property type="entry name" value="ARGINASE"/>
</dbReference>